<dbReference type="InterPro" id="IPR051679">
    <property type="entry name" value="DASS-Related_Transporters"/>
</dbReference>
<feature type="transmembrane region" description="Helical" evidence="6">
    <location>
        <begin position="109"/>
        <end position="129"/>
    </location>
</feature>
<comment type="subcellular location">
    <subcellularLocation>
        <location evidence="1">Cell membrane</location>
        <topology evidence="1">Multi-pass membrane protein</topology>
    </subcellularLocation>
</comment>
<keyword evidence="3 6" id="KW-0812">Transmembrane</keyword>
<keyword evidence="2" id="KW-1003">Cell membrane</keyword>
<keyword evidence="4 6" id="KW-1133">Transmembrane helix</keyword>
<reference evidence="7" key="1">
    <citation type="submission" date="2018-05" db="EMBL/GenBank/DDBJ databases">
        <authorList>
            <person name="Lanie J.A."/>
            <person name="Ng W.-L."/>
            <person name="Kazmierczak K.M."/>
            <person name="Andrzejewski T.M."/>
            <person name="Davidsen T.M."/>
            <person name="Wayne K.J."/>
            <person name="Tettelin H."/>
            <person name="Glass J.I."/>
            <person name="Rusch D."/>
            <person name="Podicherti R."/>
            <person name="Tsui H.-C.T."/>
            <person name="Winkler M.E."/>
        </authorList>
    </citation>
    <scope>NUCLEOTIDE SEQUENCE</scope>
</reference>
<accession>A0A382IT47</accession>
<dbReference type="GO" id="GO:0005886">
    <property type="term" value="C:plasma membrane"/>
    <property type="evidence" value="ECO:0007669"/>
    <property type="project" value="UniProtKB-SubCell"/>
</dbReference>
<protein>
    <recommendedName>
        <fullName evidence="8">YfcC family protein</fullName>
    </recommendedName>
</protein>
<dbReference type="PANTHER" id="PTHR43652">
    <property type="entry name" value="BASIC AMINO ACID ANTIPORTER YFCC-RELATED"/>
    <property type="match status" value="1"/>
</dbReference>
<evidence type="ECO:0000256" key="4">
    <source>
        <dbReference type="ARBA" id="ARBA00022989"/>
    </source>
</evidence>
<dbReference type="AlphaFoldDB" id="A0A382IT47"/>
<sequence length="203" mass="21224">MISSARRIPSALVFIAGLILLAQLISYVLPAGEYDRDGDRVIAGTYQTVEADPLPPFAFFTAVPRGLADAQDIIFFVFIVGGAIGIVRATGVVDALISAALRSTGEQPEWLVAIMVGIFALGASTIGMAEEYLPFVPILVTMCLALKLDAVVAVGIIYIGAGVGYACAALNPFTVLIAQDIAAVPLTSGQTVRWLLLLICVGV</sequence>
<dbReference type="Pfam" id="PF03606">
    <property type="entry name" value="DcuC"/>
    <property type="match status" value="1"/>
</dbReference>
<evidence type="ECO:0008006" key="8">
    <source>
        <dbReference type="Google" id="ProtNLM"/>
    </source>
</evidence>
<evidence type="ECO:0000256" key="1">
    <source>
        <dbReference type="ARBA" id="ARBA00004651"/>
    </source>
</evidence>
<evidence type="ECO:0000256" key="5">
    <source>
        <dbReference type="ARBA" id="ARBA00023136"/>
    </source>
</evidence>
<dbReference type="PANTHER" id="PTHR43652:SF6">
    <property type="entry name" value="ARGININE REPRESSOR"/>
    <property type="match status" value="1"/>
</dbReference>
<feature type="transmembrane region" description="Helical" evidence="6">
    <location>
        <begin position="73"/>
        <end position="97"/>
    </location>
</feature>
<evidence type="ECO:0000256" key="6">
    <source>
        <dbReference type="SAM" id="Phobius"/>
    </source>
</evidence>
<dbReference type="InterPro" id="IPR018385">
    <property type="entry name" value="C4_dicarb_anaerob_car-like"/>
</dbReference>
<proteinExistence type="predicted"/>
<name>A0A382IT47_9ZZZZ</name>
<dbReference type="EMBL" id="UINC01069563">
    <property type="protein sequence ID" value="SVC03034.1"/>
    <property type="molecule type" value="Genomic_DNA"/>
</dbReference>
<gene>
    <name evidence="7" type="ORF">METZ01_LOCUS255888</name>
</gene>
<evidence type="ECO:0000256" key="3">
    <source>
        <dbReference type="ARBA" id="ARBA00022692"/>
    </source>
</evidence>
<feature type="non-terminal residue" evidence="7">
    <location>
        <position position="203"/>
    </location>
</feature>
<organism evidence="7">
    <name type="scientific">marine metagenome</name>
    <dbReference type="NCBI Taxonomy" id="408172"/>
    <lineage>
        <taxon>unclassified sequences</taxon>
        <taxon>metagenomes</taxon>
        <taxon>ecological metagenomes</taxon>
    </lineage>
</organism>
<evidence type="ECO:0000313" key="7">
    <source>
        <dbReference type="EMBL" id="SVC03034.1"/>
    </source>
</evidence>
<keyword evidence="5 6" id="KW-0472">Membrane</keyword>
<evidence type="ECO:0000256" key="2">
    <source>
        <dbReference type="ARBA" id="ARBA00022475"/>
    </source>
</evidence>